<gene>
    <name evidence="1" type="ORF">DPRO_2254</name>
</gene>
<dbReference type="AlphaFoldDB" id="A0A2C8F9D9"/>
<organism evidence="1 2">
    <name type="scientific">Pseudodesulfovibrio profundus</name>
    <dbReference type="NCBI Taxonomy" id="57320"/>
    <lineage>
        <taxon>Bacteria</taxon>
        <taxon>Pseudomonadati</taxon>
        <taxon>Thermodesulfobacteriota</taxon>
        <taxon>Desulfovibrionia</taxon>
        <taxon>Desulfovibrionales</taxon>
        <taxon>Desulfovibrionaceae</taxon>
    </lineage>
</organism>
<name>A0A2C8F9D9_9BACT</name>
<dbReference type="KEGG" id="pprf:DPRO_2254"/>
<dbReference type="Proteomes" id="UP000219215">
    <property type="component" value="Chromosome DPRO"/>
</dbReference>
<keyword evidence="2" id="KW-1185">Reference proteome</keyword>
<reference evidence="2" key="1">
    <citation type="submission" date="2017-09" db="EMBL/GenBank/DDBJ databases">
        <authorList>
            <person name="Regsiter A."/>
            <person name="William W."/>
        </authorList>
    </citation>
    <scope>NUCLEOTIDE SEQUENCE [LARGE SCALE GENOMIC DNA]</scope>
    <source>
        <strain evidence="2">500-1</strain>
    </source>
</reference>
<evidence type="ECO:0000313" key="2">
    <source>
        <dbReference type="Proteomes" id="UP000219215"/>
    </source>
</evidence>
<dbReference type="EMBL" id="LT907975">
    <property type="protein sequence ID" value="SOB59160.1"/>
    <property type="molecule type" value="Genomic_DNA"/>
</dbReference>
<sequence length="66" mass="7283">MHDAVTITLILLIVALLRRSLLTPPDVTRDVRGVYENDGTTALVPIPVKAQSPHRAGRNDRNREGL</sequence>
<accession>A0A2C8F9D9</accession>
<proteinExistence type="predicted"/>
<protein>
    <submittedName>
        <fullName evidence="1">Uncharacterized protein</fullName>
    </submittedName>
</protein>
<evidence type="ECO:0000313" key="1">
    <source>
        <dbReference type="EMBL" id="SOB59160.1"/>
    </source>
</evidence>